<reference evidence="1 2" key="1">
    <citation type="submission" date="2023-03" db="EMBL/GenBank/DDBJ databases">
        <title>Bacillus Genome Sequencing.</title>
        <authorList>
            <person name="Dunlap C."/>
        </authorList>
    </citation>
    <scope>NUCLEOTIDE SEQUENCE [LARGE SCALE GENOMIC DNA]</scope>
    <source>
        <strain evidence="1 2">B-14544</strain>
    </source>
</reference>
<gene>
    <name evidence="1" type="ORF">P4447_07330</name>
</gene>
<evidence type="ECO:0000313" key="2">
    <source>
        <dbReference type="Proteomes" id="UP001330749"/>
    </source>
</evidence>
<evidence type="ECO:0008006" key="3">
    <source>
        <dbReference type="Google" id="ProtNLM"/>
    </source>
</evidence>
<evidence type="ECO:0000313" key="1">
    <source>
        <dbReference type="EMBL" id="MED3562263.1"/>
    </source>
</evidence>
<dbReference type="Proteomes" id="UP001330749">
    <property type="component" value="Unassembled WGS sequence"/>
</dbReference>
<keyword evidence="2" id="KW-1185">Reference proteome</keyword>
<organism evidence="1 2">
    <name type="scientific">Bacillus xiapuensis</name>
    <dbReference type="NCBI Taxonomy" id="2014075"/>
    <lineage>
        <taxon>Bacteria</taxon>
        <taxon>Bacillati</taxon>
        <taxon>Bacillota</taxon>
        <taxon>Bacilli</taxon>
        <taxon>Bacillales</taxon>
        <taxon>Bacillaceae</taxon>
        <taxon>Bacillus</taxon>
    </lineage>
</organism>
<name>A0ABU6NAH6_9BACI</name>
<protein>
    <recommendedName>
        <fullName evidence="3">Phage protein</fullName>
    </recommendedName>
</protein>
<sequence length="111" mass="12644">MEELKQEQILEIDADQLEELMSGSEIDKLPPFQMELEDYNFEEFKRGINDTSYIAGVITALFNAGLGESSVLDYLLSNKTIDHNIEVAKINREMNVEVAKNAKLANDKYEL</sequence>
<dbReference type="EMBL" id="JARMQG010000084">
    <property type="protein sequence ID" value="MED3562263.1"/>
    <property type="molecule type" value="Genomic_DNA"/>
</dbReference>
<dbReference type="RefSeq" id="WP_327967164.1">
    <property type="nucleotide sequence ID" value="NZ_JARMQG010000084.1"/>
</dbReference>
<accession>A0ABU6NAH6</accession>
<proteinExistence type="predicted"/>
<comment type="caution">
    <text evidence="1">The sequence shown here is derived from an EMBL/GenBank/DDBJ whole genome shotgun (WGS) entry which is preliminary data.</text>
</comment>